<reference evidence="20 21" key="1">
    <citation type="submission" date="2018-06" db="EMBL/GenBank/DDBJ databases">
        <authorList>
            <consortium name="Pathogen Informatics"/>
            <person name="Doyle S."/>
        </authorList>
    </citation>
    <scope>NUCLEOTIDE SEQUENCE [LARGE SCALE GENOMIC DNA]</scope>
    <source>
        <strain evidence="20 21">NCTC13337</strain>
    </source>
</reference>
<evidence type="ECO:0000256" key="10">
    <source>
        <dbReference type="ARBA" id="ARBA00022842"/>
    </source>
</evidence>
<evidence type="ECO:0000256" key="13">
    <source>
        <dbReference type="ARBA" id="ARBA00023146"/>
    </source>
</evidence>
<evidence type="ECO:0000256" key="1">
    <source>
        <dbReference type="ARBA" id="ARBA00004496"/>
    </source>
</evidence>
<dbReference type="SMART" id="SM00896">
    <property type="entry name" value="FDX-ACB"/>
    <property type="match status" value="1"/>
</dbReference>
<dbReference type="FunFam" id="3.50.40.10:FF:000001">
    <property type="entry name" value="Phenylalanine--tRNA ligase beta subunit"/>
    <property type="match status" value="1"/>
</dbReference>
<evidence type="ECO:0000256" key="9">
    <source>
        <dbReference type="ARBA" id="ARBA00022840"/>
    </source>
</evidence>
<dbReference type="RefSeq" id="WP_072576266.1">
    <property type="nucleotide sequence ID" value="NZ_LWHB01000061.1"/>
</dbReference>
<evidence type="ECO:0000259" key="19">
    <source>
        <dbReference type="PROSITE" id="PS51483"/>
    </source>
</evidence>
<dbReference type="SMART" id="SM00873">
    <property type="entry name" value="B3_4"/>
    <property type="match status" value="1"/>
</dbReference>
<dbReference type="InterPro" id="IPR009061">
    <property type="entry name" value="DNA-bd_dom_put_sf"/>
</dbReference>
<evidence type="ECO:0000256" key="6">
    <source>
        <dbReference type="ARBA" id="ARBA00022598"/>
    </source>
</evidence>
<dbReference type="SUPFAM" id="SSF56037">
    <property type="entry name" value="PheT/TilS domain"/>
    <property type="match status" value="1"/>
</dbReference>
<feature type="domain" description="FDX-ACB" evidence="18">
    <location>
        <begin position="695"/>
        <end position="788"/>
    </location>
</feature>
<dbReference type="GO" id="GO:0005524">
    <property type="term" value="F:ATP binding"/>
    <property type="evidence" value="ECO:0007669"/>
    <property type="project" value="UniProtKB-UniRule"/>
</dbReference>
<keyword evidence="13 15" id="KW-0030">Aminoacyl-tRNA synthetase</keyword>
<dbReference type="GO" id="GO:0009328">
    <property type="term" value="C:phenylalanine-tRNA ligase complex"/>
    <property type="evidence" value="ECO:0007669"/>
    <property type="project" value="TreeGrafter"/>
</dbReference>
<feature type="binding site" evidence="15">
    <location>
        <position position="463"/>
    </location>
    <ligand>
        <name>Mg(2+)</name>
        <dbReference type="ChEBI" id="CHEBI:18420"/>
        <note>shared with alpha subunit</note>
    </ligand>
</feature>
<dbReference type="InterPro" id="IPR005147">
    <property type="entry name" value="tRNA_synthase_B5-dom"/>
</dbReference>
<dbReference type="EMBL" id="UHIC01000001">
    <property type="protein sequence ID" value="SUO96387.1"/>
    <property type="molecule type" value="Genomic_DNA"/>
</dbReference>
<sequence length="788" mass="87655">MQLSTAWLAADYGLELSPEALAKRLTMAGLEVDSMAPAAGTFSGVIVGEVTDLMPHPDADKLRIATVNTGKERLQIVCGAPNVAKGVKVPVALIGAQLPGDFKIKKSKLRGVESFGMLCSARELGMSDDHSGLLILPKDAPIGEDIREYLQLNDTLIDIDLTPNRADAFSMRGLAREAAMLFKQPFTPPNIQTANEESAQKISIDNHAPQDCPLYLARVITNIDNTRPTPLWLQERLRRAGVRTHDPIVDVTNYVMMQLGTPLHAFDRDKIGETIVIRRAQKGETLKLINDNTANLDEEVLVIADENHPLAIAGVMGGAESGCSTETHTIVLESAWFNPVTIAGKARRFALSSDSAQRFERGVDYTLQKQAMELATQLIIDICGGQAGSINQAIYENDLPHRETIILKESAIEKRIGRAYPHEQVTETFQALGCEVQETEDGWKVLPPAWRFDMEIPEDLIEEIARVDGYDNIPNHLPITTYQKDSLPPNAEAYYADKLASLGFREVIAYSFIDRNSHSIYFGNTPTVNLHNPISAELAEMRLSLIPGLVNTLLYNRNRQQNDLFLFEIGKIFLSSGKNAADAKQPTRIAGVMSGLSVPEQWTENNRVIDFYDLKGIVETLLDGLEAEYRPSKLSYLHPGQSADIYINNQYIGYLGALHPQTLKQLNTKGGDIWVFEIDPSHLEHTHTPSYQAITRYPTVRRDLALVVDTQINAAELAETLRKNGSDKLHHFYFFDQYQGEHLPKGKKSLAVALFLQDSEKTLQDEEVESIISHLVETLRHEHGAELR</sequence>
<keyword evidence="11 16" id="KW-0694">RNA-binding</keyword>
<keyword evidence="9 15" id="KW-0067">ATP-binding</keyword>
<dbReference type="SUPFAM" id="SSF46955">
    <property type="entry name" value="Putative DNA-binding domain"/>
    <property type="match status" value="1"/>
</dbReference>
<dbReference type="InterPro" id="IPR004532">
    <property type="entry name" value="Phe-tRNA-ligase_IIc_bsu_bact"/>
</dbReference>
<keyword evidence="6 15" id="KW-0436">Ligase</keyword>
<gene>
    <name evidence="15 20" type="primary">pheT</name>
    <name evidence="20" type="ORF">NCTC13337_01838</name>
</gene>
<accession>A0A380MY68</accession>
<dbReference type="Gene3D" id="3.50.40.10">
    <property type="entry name" value="Phenylalanyl-trna Synthetase, Chain B, domain 3"/>
    <property type="match status" value="1"/>
</dbReference>
<dbReference type="HAMAP" id="MF_00283">
    <property type="entry name" value="Phe_tRNA_synth_beta1"/>
    <property type="match status" value="1"/>
</dbReference>
<dbReference type="AlphaFoldDB" id="A0A380MY68"/>
<dbReference type="GO" id="GO:0000049">
    <property type="term" value="F:tRNA binding"/>
    <property type="evidence" value="ECO:0007669"/>
    <property type="project" value="UniProtKB-UniRule"/>
</dbReference>
<dbReference type="SMART" id="SM00874">
    <property type="entry name" value="B5"/>
    <property type="match status" value="1"/>
</dbReference>
<dbReference type="NCBIfam" id="TIGR00472">
    <property type="entry name" value="pheT_bact"/>
    <property type="match status" value="1"/>
</dbReference>
<evidence type="ECO:0000313" key="20">
    <source>
        <dbReference type="EMBL" id="SUO96387.1"/>
    </source>
</evidence>
<dbReference type="Pfam" id="PF03484">
    <property type="entry name" value="B5"/>
    <property type="match status" value="1"/>
</dbReference>
<dbReference type="Pfam" id="PF17759">
    <property type="entry name" value="tRNA_synthFbeta"/>
    <property type="match status" value="1"/>
</dbReference>
<evidence type="ECO:0000256" key="15">
    <source>
        <dbReference type="HAMAP-Rule" id="MF_00283"/>
    </source>
</evidence>
<evidence type="ECO:0000256" key="14">
    <source>
        <dbReference type="ARBA" id="ARBA00049255"/>
    </source>
</evidence>
<dbReference type="Gene3D" id="2.40.50.140">
    <property type="entry name" value="Nucleic acid-binding proteins"/>
    <property type="match status" value="1"/>
</dbReference>
<dbReference type="InterPro" id="IPR012340">
    <property type="entry name" value="NA-bd_OB-fold"/>
</dbReference>
<dbReference type="PANTHER" id="PTHR10947:SF0">
    <property type="entry name" value="PHENYLALANINE--TRNA LIGASE BETA SUBUNIT"/>
    <property type="match status" value="1"/>
</dbReference>
<dbReference type="GO" id="GO:0006432">
    <property type="term" value="P:phenylalanyl-tRNA aminoacylation"/>
    <property type="evidence" value="ECO:0007669"/>
    <property type="project" value="UniProtKB-UniRule"/>
</dbReference>
<dbReference type="InterPro" id="IPR045060">
    <property type="entry name" value="Phe-tRNA-ligase_IIc_bsu"/>
</dbReference>
<evidence type="ECO:0000256" key="12">
    <source>
        <dbReference type="ARBA" id="ARBA00022917"/>
    </source>
</evidence>
<comment type="cofactor">
    <cofactor evidence="15">
        <name>Mg(2+)</name>
        <dbReference type="ChEBI" id="CHEBI:18420"/>
    </cofactor>
    <text evidence="15">Binds 2 magnesium ions per tetramer.</text>
</comment>
<evidence type="ECO:0000259" key="17">
    <source>
        <dbReference type="PROSITE" id="PS50886"/>
    </source>
</evidence>
<evidence type="ECO:0000256" key="7">
    <source>
        <dbReference type="ARBA" id="ARBA00022723"/>
    </source>
</evidence>
<evidence type="ECO:0000313" key="21">
    <source>
        <dbReference type="Proteomes" id="UP000254601"/>
    </source>
</evidence>
<dbReference type="FunFam" id="3.30.930.10:FF:000022">
    <property type="entry name" value="Phenylalanine--tRNA ligase beta subunit"/>
    <property type="match status" value="1"/>
</dbReference>
<dbReference type="Gene3D" id="3.30.930.10">
    <property type="entry name" value="Bira Bifunctional Protein, Domain 2"/>
    <property type="match status" value="1"/>
</dbReference>
<dbReference type="PROSITE" id="PS50886">
    <property type="entry name" value="TRBD"/>
    <property type="match status" value="1"/>
</dbReference>
<comment type="subcellular location">
    <subcellularLocation>
        <location evidence="1 15">Cytoplasm</location>
    </subcellularLocation>
</comment>
<dbReference type="PANTHER" id="PTHR10947">
    <property type="entry name" value="PHENYLALANYL-TRNA SYNTHETASE BETA CHAIN AND LEUCINE-RICH REPEAT-CONTAINING PROTEIN 47"/>
    <property type="match status" value="1"/>
</dbReference>
<organism evidence="20 21">
    <name type="scientific">Suttonella ornithocola</name>
    <dbReference type="NCBI Taxonomy" id="279832"/>
    <lineage>
        <taxon>Bacteria</taxon>
        <taxon>Pseudomonadati</taxon>
        <taxon>Pseudomonadota</taxon>
        <taxon>Gammaproteobacteria</taxon>
        <taxon>Cardiobacteriales</taxon>
        <taxon>Cardiobacteriaceae</taxon>
        <taxon>Suttonella</taxon>
    </lineage>
</organism>
<evidence type="ECO:0000256" key="4">
    <source>
        <dbReference type="ARBA" id="ARBA00022490"/>
    </source>
</evidence>
<evidence type="ECO:0000256" key="3">
    <source>
        <dbReference type="ARBA" id="ARBA00011209"/>
    </source>
</evidence>
<feature type="binding site" evidence="15">
    <location>
        <position position="453"/>
    </location>
    <ligand>
        <name>Mg(2+)</name>
        <dbReference type="ChEBI" id="CHEBI:18420"/>
        <note>shared with alpha subunit</note>
    </ligand>
</feature>
<keyword evidence="12 15" id="KW-0648">Protein biosynthesis</keyword>
<dbReference type="InterPro" id="IPR005146">
    <property type="entry name" value="B3/B4_tRNA-bd"/>
</dbReference>
<dbReference type="Gene3D" id="3.30.70.380">
    <property type="entry name" value="Ferrodoxin-fold anticodon-binding domain"/>
    <property type="match status" value="1"/>
</dbReference>
<name>A0A380MY68_9GAMM</name>
<dbReference type="SUPFAM" id="SSF50249">
    <property type="entry name" value="Nucleic acid-binding proteins"/>
    <property type="match status" value="1"/>
</dbReference>
<dbReference type="InterPro" id="IPR045864">
    <property type="entry name" value="aa-tRNA-synth_II/BPL/LPL"/>
</dbReference>
<evidence type="ECO:0000259" key="18">
    <source>
        <dbReference type="PROSITE" id="PS51447"/>
    </source>
</evidence>
<feature type="binding site" evidence="15">
    <location>
        <position position="462"/>
    </location>
    <ligand>
        <name>Mg(2+)</name>
        <dbReference type="ChEBI" id="CHEBI:18420"/>
        <note>shared with alpha subunit</note>
    </ligand>
</feature>
<dbReference type="CDD" id="cd02796">
    <property type="entry name" value="tRNA_bind_bactPheRS"/>
    <property type="match status" value="1"/>
</dbReference>
<proteinExistence type="inferred from homology"/>
<dbReference type="GO" id="GO:0004826">
    <property type="term" value="F:phenylalanine-tRNA ligase activity"/>
    <property type="evidence" value="ECO:0007669"/>
    <property type="project" value="UniProtKB-UniRule"/>
</dbReference>
<dbReference type="Pfam" id="PF01588">
    <property type="entry name" value="tRNA_bind"/>
    <property type="match status" value="1"/>
</dbReference>
<dbReference type="NCBIfam" id="NF045760">
    <property type="entry name" value="YtpR"/>
    <property type="match status" value="1"/>
</dbReference>
<dbReference type="Pfam" id="PF03483">
    <property type="entry name" value="B3_4"/>
    <property type="match status" value="1"/>
</dbReference>
<evidence type="ECO:0000256" key="11">
    <source>
        <dbReference type="ARBA" id="ARBA00022884"/>
    </source>
</evidence>
<dbReference type="OrthoDB" id="9805455at2"/>
<evidence type="ECO:0000256" key="5">
    <source>
        <dbReference type="ARBA" id="ARBA00022555"/>
    </source>
</evidence>
<dbReference type="InterPro" id="IPR041616">
    <property type="entry name" value="PheRS_beta_core"/>
</dbReference>
<feature type="binding site" evidence="15">
    <location>
        <position position="459"/>
    </location>
    <ligand>
        <name>Mg(2+)</name>
        <dbReference type="ChEBI" id="CHEBI:18420"/>
        <note>shared with alpha subunit</note>
    </ligand>
</feature>
<comment type="catalytic activity">
    <reaction evidence="14 15">
        <text>tRNA(Phe) + L-phenylalanine + ATP = L-phenylalanyl-tRNA(Phe) + AMP + diphosphate + H(+)</text>
        <dbReference type="Rhea" id="RHEA:19413"/>
        <dbReference type="Rhea" id="RHEA-COMP:9668"/>
        <dbReference type="Rhea" id="RHEA-COMP:9699"/>
        <dbReference type="ChEBI" id="CHEBI:15378"/>
        <dbReference type="ChEBI" id="CHEBI:30616"/>
        <dbReference type="ChEBI" id="CHEBI:33019"/>
        <dbReference type="ChEBI" id="CHEBI:58095"/>
        <dbReference type="ChEBI" id="CHEBI:78442"/>
        <dbReference type="ChEBI" id="CHEBI:78531"/>
        <dbReference type="ChEBI" id="CHEBI:456215"/>
        <dbReference type="EC" id="6.1.1.20"/>
    </reaction>
</comment>
<keyword evidence="4 15" id="KW-0963">Cytoplasm</keyword>
<dbReference type="InterPro" id="IPR033714">
    <property type="entry name" value="tRNA_bind_bactPheRS"/>
</dbReference>
<dbReference type="InterPro" id="IPR036690">
    <property type="entry name" value="Fdx_antiC-bd_sf"/>
</dbReference>
<dbReference type="PROSITE" id="PS51447">
    <property type="entry name" value="FDX_ACB"/>
    <property type="match status" value="1"/>
</dbReference>
<evidence type="ECO:0000256" key="2">
    <source>
        <dbReference type="ARBA" id="ARBA00008653"/>
    </source>
</evidence>
<dbReference type="CDD" id="cd00769">
    <property type="entry name" value="PheRS_beta_core"/>
    <property type="match status" value="1"/>
</dbReference>
<dbReference type="Gene3D" id="3.30.56.10">
    <property type="match status" value="2"/>
</dbReference>
<keyword evidence="8 15" id="KW-0547">Nucleotide-binding</keyword>
<keyword evidence="5 16" id="KW-0820">tRNA-binding</keyword>
<dbReference type="InterPro" id="IPR020825">
    <property type="entry name" value="Phe-tRNA_synthase-like_B3/B4"/>
</dbReference>
<evidence type="ECO:0000256" key="8">
    <source>
        <dbReference type="ARBA" id="ARBA00022741"/>
    </source>
</evidence>
<dbReference type="FunFam" id="3.30.70.380:FF:000001">
    <property type="entry name" value="Phenylalanine--tRNA ligase beta subunit"/>
    <property type="match status" value="1"/>
</dbReference>
<evidence type="ECO:0000256" key="16">
    <source>
        <dbReference type="PROSITE-ProRule" id="PRU00209"/>
    </source>
</evidence>
<feature type="domain" description="TRNA-binding" evidence="17">
    <location>
        <begin position="39"/>
        <end position="147"/>
    </location>
</feature>
<comment type="similarity">
    <text evidence="2 15">Belongs to the phenylalanyl-tRNA synthetase beta subunit family. Type 1 subfamily.</text>
</comment>
<dbReference type="FunFam" id="3.30.56.10:FF:000002">
    <property type="entry name" value="Phenylalanine--tRNA ligase beta subunit"/>
    <property type="match status" value="1"/>
</dbReference>
<dbReference type="SUPFAM" id="SSF54991">
    <property type="entry name" value="Anticodon-binding domain of PheRS"/>
    <property type="match status" value="1"/>
</dbReference>
<dbReference type="SUPFAM" id="SSF55681">
    <property type="entry name" value="Class II aaRS and biotin synthetases"/>
    <property type="match status" value="1"/>
</dbReference>
<keyword evidence="21" id="KW-1185">Reference proteome</keyword>
<dbReference type="InterPro" id="IPR005121">
    <property type="entry name" value="Fdx_antiC-bd"/>
</dbReference>
<dbReference type="InterPro" id="IPR002547">
    <property type="entry name" value="tRNA-bd_dom"/>
</dbReference>
<comment type="subunit">
    <text evidence="3 15">Tetramer of two alpha and two beta subunits.</text>
</comment>
<dbReference type="EC" id="6.1.1.20" evidence="15"/>
<dbReference type="Pfam" id="PF03147">
    <property type="entry name" value="FDX-ACB"/>
    <property type="match status" value="1"/>
</dbReference>
<dbReference type="GO" id="GO:0000287">
    <property type="term" value="F:magnesium ion binding"/>
    <property type="evidence" value="ECO:0007669"/>
    <property type="project" value="UniProtKB-UniRule"/>
</dbReference>
<dbReference type="Proteomes" id="UP000254601">
    <property type="component" value="Unassembled WGS sequence"/>
</dbReference>
<protein>
    <recommendedName>
        <fullName evidence="15">Phenylalanine--tRNA ligase beta subunit</fullName>
        <ecNumber evidence="15">6.1.1.20</ecNumber>
    </recommendedName>
    <alternativeName>
        <fullName evidence="15">Phenylalanyl-tRNA synthetase beta subunit</fullName>
        <shortName evidence="15">PheRS</shortName>
    </alternativeName>
</protein>
<feature type="domain" description="B5" evidence="19">
    <location>
        <begin position="400"/>
        <end position="475"/>
    </location>
</feature>
<keyword evidence="10 15" id="KW-0460">Magnesium</keyword>
<dbReference type="FunFam" id="2.40.50.140:FF:000045">
    <property type="entry name" value="Phenylalanine--tRNA ligase beta subunit"/>
    <property type="match status" value="1"/>
</dbReference>
<dbReference type="PROSITE" id="PS51483">
    <property type="entry name" value="B5"/>
    <property type="match status" value="1"/>
</dbReference>
<keyword evidence="7 15" id="KW-0479">Metal-binding</keyword>